<sequence length="263" mass="28928">MVTEKIAALSQLPLGQTVYTVQAYITAPVNSCKGVIHGVDPGATSEHLMQHLTTFGPTIIAARIMGRKETAIITFEGSIGSIGPTTPIDRSRNKKIRRTKESFVQPIKLRNTIIPPHQQPARAWGALNQAPPPHQGPNYVHAFPALPPQGQLSQPWQGQPPRQDEHRNAFSQPWQGQPSRQDKHRNTPLYAPPPPPITSADAITHDPQRSGKPPNPDRQVSQALQLPLNNPKPPLSTRFHHTGPRTAQRAVRHHVGKQPGEPN</sequence>
<gene>
    <name evidence="1" type="ORF">HPB47_013505</name>
</gene>
<dbReference type="EMBL" id="JABSTQ010001639">
    <property type="protein sequence ID" value="KAG0444691.1"/>
    <property type="molecule type" value="Genomic_DNA"/>
</dbReference>
<accession>A0AC60QZB9</accession>
<name>A0AC60QZB9_IXOPE</name>
<keyword evidence="2" id="KW-1185">Reference proteome</keyword>
<reference evidence="1 2" key="1">
    <citation type="journal article" date="2020" name="Cell">
        <title>Large-Scale Comparative Analyses of Tick Genomes Elucidate Their Genetic Diversity and Vector Capacities.</title>
        <authorList>
            <consortium name="Tick Genome and Microbiome Consortium (TIGMIC)"/>
            <person name="Jia N."/>
            <person name="Wang J."/>
            <person name="Shi W."/>
            <person name="Du L."/>
            <person name="Sun Y."/>
            <person name="Zhan W."/>
            <person name="Jiang J.F."/>
            <person name="Wang Q."/>
            <person name="Zhang B."/>
            <person name="Ji P."/>
            <person name="Bell-Sakyi L."/>
            <person name="Cui X.M."/>
            <person name="Yuan T.T."/>
            <person name="Jiang B.G."/>
            <person name="Yang W.F."/>
            <person name="Lam T.T."/>
            <person name="Chang Q.C."/>
            <person name="Ding S.J."/>
            <person name="Wang X.J."/>
            <person name="Zhu J.G."/>
            <person name="Ruan X.D."/>
            <person name="Zhao L."/>
            <person name="Wei J.T."/>
            <person name="Ye R.Z."/>
            <person name="Que T.C."/>
            <person name="Du C.H."/>
            <person name="Zhou Y.H."/>
            <person name="Cheng J.X."/>
            <person name="Dai P.F."/>
            <person name="Guo W.B."/>
            <person name="Han X.H."/>
            <person name="Huang E.J."/>
            <person name="Li L.F."/>
            <person name="Wei W."/>
            <person name="Gao Y.C."/>
            <person name="Liu J.Z."/>
            <person name="Shao H.Z."/>
            <person name="Wang X."/>
            <person name="Wang C.C."/>
            <person name="Yang T.C."/>
            <person name="Huo Q.B."/>
            <person name="Li W."/>
            <person name="Chen H.Y."/>
            <person name="Chen S.E."/>
            <person name="Zhou L.G."/>
            <person name="Ni X.B."/>
            <person name="Tian J.H."/>
            <person name="Sheng Y."/>
            <person name="Liu T."/>
            <person name="Pan Y.S."/>
            <person name="Xia L.Y."/>
            <person name="Li J."/>
            <person name="Zhao F."/>
            <person name="Cao W.C."/>
        </authorList>
    </citation>
    <scope>NUCLEOTIDE SEQUENCE [LARGE SCALE GENOMIC DNA]</scope>
    <source>
        <strain evidence="1">Iper-2018</strain>
    </source>
</reference>
<proteinExistence type="predicted"/>
<evidence type="ECO:0000313" key="1">
    <source>
        <dbReference type="EMBL" id="KAG0444691.1"/>
    </source>
</evidence>
<evidence type="ECO:0000313" key="2">
    <source>
        <dbReference type="Proteomes" id="UP000805193"/>
    </source>
</evidence>
<comment type="caution">
    <text evidence="1">The sequence shown here is derived from an EMBL/GenBank/DDBJ whole genome shotgun (WGS) entry which is preliminary data.</text>
</comment>
<protein>
    <submittedName>
        <fullName evidence="1">Uncharacterized protein</fullName>
    </submittedName>
</protein>
<organism evidence="1 2">
    <name type="scientific">Ixodes persulcatus</name>
    <name type="common">Taiga tick</name>
    <dbReference type="NCBI Taxonomy" id="34615"/>
    <lineage>
        <taxon>Eukaryota</taxon>
        <taxon>Metazoa</taxon>
        <taxon>Ecdysozoa</taxon>
        <taxon>Arthropoda</taxon>
        <taxon>Chelicerata</taxon>
        <taxon>Arachnida</taxon>
        <taxon>Acari</taxon>
        <taxon>Parasitiformes</taxon>
        <taxon>Ixodida</taxon>
        <taxon>Ixodoidea</taxon>
        <taxon>Ixodidae</taxon>
        <taxon>Ixodinae</taxon>
        <taxon>Ixodes</taxon>
    </lineage>
</organism>
<dbReference type="Proteomes" id="UP000805193">
    <property type="component" value="Unassembled WGS sequence"/>
</dbReference>